<evidence type="ECO:0000313" key="2">
    <source>
        <dbReference type="Proteomes" id="UP000287651"/>
    </source>
</evidence>
<gene>
    <name evidence="1" type="ORF">B296_00006951</name>
</gene>
<name>A0A426ZM93_ENSVE</name>
<protein>
    <submittedName>
        <fullName evidence="1">Uncharacterized protein</fullName>
    </submittedName>
</protein>
<accession>A0A426ZM93</accession>
<comment type="caution">
    <text evidence="1">The sequence shown here is derived from an EMBL/GenBank/DDBJ whole genome shotgun (WGS) entry which is preliminary data.</text>
</comment>
<reference evidence="1 2" key="1">
    <citation type="journal article" date="2014" name="Agronomy (Basel)">
        <title>A Draft Genome Sequence for Ensete ventricosum, the Drought-Tolerant Tree Against Hunger.</title>
        <authorList>
            <person name="Harrison J."/>
            <person name="Moore K.A."/>
            <person name="Paszkiewicz K."/>
            <person name="Jones T."/>
            <person name="Grant M."/>
            <person name="Ambacheew D."/>
            <person name="Muzemil S."/>
            <person name="Studholme D.J."/>
        </authorList>
    </citation>
    <scope>NUCLEOTIDE SEQUENCE [LARGE SCALE GENOMIC DNA]</scope>
</reference>
<dbReference type="Proteomes" id="UP000287651">
    <property type="component" value="Unassembled WGS sequence"/>
</dbReference>
<dbReference type="EMBL" id="AMZH03005962">
    <property type="protein sequence ID" value="RRT65041.1"/>
    <property type="molecule type" value="Genomic_DNA"/>
</dbReference>
<evidence type="ECO:0000313" key="1">
    <source>
        <dbReference type="EMBL" id="RRT65041.1"/>
    </source>
</evidence>
<dbReference type="AlphaFoldDB" id="A0A426ZM93"/>
<proteinExistence type="predicted"/>
<feature type="non-terminal residue" evidence="1">
    <location>
        <position position="1"/>
    </location>
</feature>
<sequence>VNFDLDLQKPLLFVFERISSSAAWLAAMVARIVCSSVNIQDSDGDSKRNYPERLKHKKPSQPFWLLILEIATGVLVLVFLITCMVAACNRCKRKSYLLSWRKIPSWNDHTALSIG</sequence>
<organism evidence="1 2">
    <name type="scientific">Ensete ventricosum</name>
    <name type="common">Abyssinian banana</name>
    <name type="synonym">Musa ensete</name>
    <dbReference type="NCBI Taxonomy" id="4639"/>
    <lineage>
        <taxon>Eukaryota</taxon>
        <taxon>Viridiplantae</taxon>
        <taxon>Streptophyta</taxon>
        <taxon>Embryophyta</taxon>
        <taxon>Tracheophyta</taxon>
        <taxon>Spermatophyta</taxon>
        <taxon>Magnoliopsida</taxon>
        <taxon>Liliopsida</taxon>
        <taxon>Zingiberales</taxon>
        <taxon>Musaceae</taxon>
        <taxon>Ensete</taxon>
    </lineage>
</organism>